<dbReference type="InterPro" id="IPR036872">
    <property type="entry name" value="CH_dom_sf"/>
</dbReference>
<feature type="region of interest" description="Disordered" evidence="1">
    <location>
        <begin position="79"/>
        <end position="100"/>
    </location>
</feature>
<dbReference type="PANTHER" id="PTHR38702:SF1">
    <property type="entry name" value="CALPONIN-HOMOLOGY (CH) DOMAIN-CONTAINING PROTEIN"/>
    <property type="match status" value="1"/>
</dbReference>
<reference evidence="2" key="1">
    <citation type="submission" date="2019-10" db="EMBL/GenBank/DDBJ databases">
        <title>Conservation and host-specific expression of non-tandemly repeated heterogenous ribosome RNA gene in arbuscular mycorrhizal fungi.</title>
        <authorList>
            <person name="Maeda T."/>
            <person name="Kobayashi Y."/>
            <person name="Nakagawa T."/>
            <person name="Ezawa T."/>
            <person name="Yamaguchi K."/>
            <person name="Bino T."/>
            <person name="Nishimoto Y."/>
            <person name="Shigenobu S."/>
            <person name="Kawaguchi M."/>
        </authorList>
    </citation>
    <scope>NUCLEOTIDE SEQUENCE</scope>
    <source>
        <strain evidence="2">HR1</strain>
    </source>
</reference>
<comment type="caution">
    <text evidence="2">The sequence shown here is derived from an EMBL/GenBank/DDBJ whole genome shotgun (WGS) entry which is preliminary data.</text>
</comment>
<evidence type="ECO:0000313" key="3">
    <source>
        <dbReference type="Proteomes" id="UP000615446"/>
    </source>
</evidence>
<dbReference type="EMBL" id="BLAL01000005">
    <property type="protein sequence ID" value="GES73242.1"/>
    <property type="molecule type" value="Genomic_DNA"/>
</dbReference>
<proteinExistence type="predicted"/>
<dbReference type="PANTHER" id="PTHR38702">
    <property type="entry name" value="CALPONIN-HOMOLOGY (CH) DOMAIN-CONTAINING PROTEIN"/>
    <property type="match status" value="1"/>
</dbReference>
<dbReference type="Gene3D" id="1.10.418.10">
    <property type="entry name" value="Calponin-like domain"/>
    <property type="match status" value="1"/>
</dbReference>
<evidence type="ECO:0008006" key="4">
    <source>
        <dbReference type="Google" id="ProtNLM"/>
    </source>
</evidence>
<gene>
    <name evidence="2" type="ORF">RCL2_000078400</name>
</gene>
<accession>A0A8H3KP52</accession>
<dbReference type="SUPFAM" id="SSF47576">
    <property type="entry name" value="Calponin-homology domain, CH-domain"/>
    <property type="match status" value="1"/>
</dbReference>
<sequence length="583" mass="65738">MVGHSKETMVPFCKAPKANNHEEFLKFNLLFVERIIIRTNYLQLTNYKLQIIHEKPWALQCPFNGTINTEYDPKPVTRGFTMPSPGSPGKRGYKKPSKPREFAKSAKKRQSVLALGSITHLQHFYAKRGIIIKPKKPKHVEEAEKKLKLSINTNVSDLLEITEEPDEDFPPTPLPPSPPPLPAYITSKLDVETDPEVLLATCHADIQAMLDAWCIVTGEVKAEADPVPVDILAAIETTTKAVQSVKNYSMFKEDLSAESLTKIRAVALEVLEMISDLEESHRDEDDSSSEDGHLYKESNYHSLDRQRNILRKYIEVVEESLLFDDKDLYPNTSYLRPSSVSSEEDLKQGVAVITPPLSPGHPNNDWVNPEVFGDDIMARYHAFLEAHRPSKSKQSPDYIPLPDPHVDKTEFLASLSDGKLLCVIYNTIVRRSKRPFGFIDKIHEDTSRTYRATENLKFFAAAAKFRFEIKFDEFNATEIVKLTNIGRVQLERVLEIFCEKAMEELISTGSYKQYPMSRVSSMYMQDVFSSSQMQLLQQATMNSANGNGNLDLAAAVSAKLNISIPSSNSTSTNTSRKNSQDSL</sequence>
<dbReference type="OrthoDB" id="2534759at2759"/>
<dbReference type="Proteomes" id="UP000615446">
    <property type="component" value="Unassembled WGS sequence"/>
</dbReference>
<name>A0A8H3KP52_9GLOM</name>
<evidence type="ECO:0000313" key="2">
    <source>
        <dbReference type="EMBL" id="GES73242.1"/>
    </source>
</evidence>
<organism evidence="2 3">
    <name type="scientific">Rhizophagus clarus</name>
    <dbReference type="NCBI Taxonomy" id="94130"/>
    <lineage>
        <taxon>Eukaryota</taxon>
        <taxon>Fungi</taxon>
        <taxon>Fungi incertae sedis</taxon>
        <taxon>Mucoromycota</taxon>
        <taxon>Glomeromycotina</taxon>
        <taxon>Glomeromycetes</taxon>
        <taxon>Glomerales</taxon>
        <taxon>Glomeraceae</taxon>
        <taxon>Rhizophagus</taxon>
    </lineage>
</organism>
<feature type="region of interest" description="Disordered" evidence="1">
    <location>
        <begin position="278"/>
        <end position="297"/>
    </location>
</feature>
<dbReference type="AlphaFoldDB" id="A0A8H3KP52"/>
<protein>
    <recommendedName>
        <fullName evidence="4">Calponin-homology (CH) domain-containing protein</fullName>
    </recommendedName>
</protein>
<evidence type="ECO:0000256" key="1">
    <source>
        <dbReference type="SAM" id="MobiDB-lite"/>
    </source>
</evidence>